<proteinExistence type="inferred from homology"/>
<dbReference type="Pfam" id="PF01052">
    <property type="entry name" value="FliMN_C"/>
    <property type="match status" value="1"/>
</dbReference>
<gene>
    <name evidence="10" type="primary">fliN</name>
    <name evidence="10" type="ORF">FJU11_17990</name>
</gene>
<comment type="function">
    <text evidence="7">FliN is one of three proteins (FliG, FliN, FliM) that form the rotor-mounted switch complex (C ring), located at the base of the basal body. This complex interacts with the CheY and CheZ chemotaxis proteins, in addition to contacting components of the motor that determine the direction of flagellar rotation.</text>
</comment>
<evidence type="ECO:0000256" key="6">
    <source>
        <dbReference type="ARBA" id="ARBA00023136"/>
    </source>
</evidence>
<keyword evidence="10" id="KW-0966">Cell projection</keyword>
<evidence type="ECO:0000256" key="5">
    <source>
        <dbReference type="ARBA" id="ARBA00022779"/>
    </source>
</evidence>
<dbReference type="PRINTS" id="PR00956">
    <property type="entry name" value="FLGMOTORFLIN"/>
</dbReference>
<keyword evidence="11" id="KW-1185">Reference proteome</keyword>
<organism evidence="10 11">
    <name type="scientific">Pararhizobium mangrovi</name>
    <dbReference type="NCBI Taxonomy" id="2590452"/>
    <lineage>
        <taxon>Bacteria</taxon>
        <taxon>Pseudomonadati</taxon>
        <taxon>Pseudomonadota</taxon>
        <taxon>Alphaproteobacteria</taxon>
        <taxon>Hyphomicrobiales</taxon>
        <taxon>Rhizobiaceae</taxon>
        <taxon>Rhizobium/Agrobacterium group</taxon>
        <taxon>Pararhizobium</taxon>
    </lineage>
</organism>
<sequence length="192" mass="19808">MTSDNAAEAVQDTTKPDEVAANVVPDDPDLEPGAGDAELDEAIGELRGVLKKDAEGLGDEGAAPAAASAKHMDGRNGMSARAASEETFADFGTADEAHAGDDAASAIGRPSHMGRIKDIPVDVEVLLGTSRMPVSALMQLGEGSTIALDRKIGEPVEITVNGHLLGHGEITVLDEDESRFGIRLIDLVGDKG</sequence>
<accession>A0A506TWA4</accession>
<dbReference type="Proteomes" id="UP000320314">
    <property type="component" value="Unassembled WGS sequence"/>
</dbReference>
<dbReference type="Gene3D" id="2.30.330.10">
    <property type="entry name" value="SpoA-like"/>
    <property type="match status" value="1"/>
</dbReference>
<comment type="similarity">
    <text evidence="1 7">Belongs to the FliN/MopA/SpaO family.</text>
</comment>
<dbReference type="GO" id="GO:0003774">
    <property type="term" value="F:cytoskeletal motor activity"/>
    <property type="evidence" value="ECO:0007669"/>
    <property type="project" value="UniProtKB-UniRule"/>
</dbReference>
<protein>
    <recommendedName>
        <fullName evidence="2 7">Flagellar motor switch protein FliN</fullName>
    </recommendedName>
</protein>
<feature type="region of interest" description="Disordered" evidence="8">
    <location>
        <begin position="55"/>
        <end position="78"/>
    </location>
</feature>
<feature type="region of interest" description="Disordered" evidence="8">
    <location>
        <begin position="1"/>
        <end position="42"/>
    </location>
</feature>
<feature type="domain" description="Flagellar motor switch protein FliN-like C-terminal" evidence="9">
    <location>
        <begin position="115"/>
        <end position="188"/>
    </location>
</feature>
<dbReference type="AlphaFoldDB" id="A0A506TWA4"/>
<evidence type="ECO:0000256" key="4">
    <source>
        <dbReference type="ARBA" id="ARBA00022500"/>
    </source>
</evidence>
<dbReference type="PANTHER" id="PTHR43484:SF1">
    <property type="entry name" value="FLAGELLAR MOTOR SWITCH PROTEIN FLIN"/>
    <property type="match status" value="1"/>
</dbReference>
<evidence type="ECO:0000256" key="7">
    <source>
        <dbReference type="RuleBase" id="RU362074"/>
    </source>
</evidence>
<keyword evidence="4 7" id="KW-0145">Chemotaxis</keyword>
<comment type="caution">
    <text evidence="10">The sequence shown here is derived from an EMBL/GenBank/DDBJ whole genome shotgun (WGS) entry which is preliminary data.</text>
</comment>
<keyword evidence="7" id="KW-0975">Bacterial flagellum</keyword>
<dbReference type="InterPro" id="IPR051469">
    <property type="entry name" value="FliN/MopA/SpaO"/>
</dbReference>
<keyword evidence="3 7" id="KW-1003">Cell membrane</keyword>
<feature type="compositionally biased region" description="Low complexity" evidence="8">
    <location>
        <begin position="60"/>
        <end position="69"/>
    </location>
</feature>
<keyword evidence="10" id="KW-0969">Cilium</keyword>
<keyword evidence="10" id="KW-0282">Flagellum</keyword>
<dbReference type="InterPro" id="IPR012826">
    <property type="entry name" value="FliN"/>
</dbReference>
<dbReference type="GO" id="GO:0071973">
    <property type="term" value="P:bacterial-type flagellum-dependent cell motility"/>
    <property type="evidence" value="ECO:0007669"/>
    <property type="project" value="UniProtKB-UniRule"/>
</dbReference>
<dbReference type="SUPFAM" id="SSF101801">
    <property type="entry name" value="Surface presentation of antigens (SPOA)"/>
    <property type="match status" value="1"/>
</dbReference>
<evidence type="ECO:0000313" key="10">
    <source>
        <dbReference type="EMBL" id="TPW25760.1"/>
    </source>
</evidence>
<evidence type="ECO:0000259" key="9">
    <source>
        <dbReference type="Pfam" id="PF01052"/>
    </source>
</evidence>
<dbReference type="RefSeq" id="WP_141168457.1">
    <property type="nucleotide sequence ID" value="NZ_VHLH01000056.1"/>
</dbReference>
<dbReference type="GO" id="GO:0006935">
    <property type="term" value="P:chemotaxis"/>
    <property type="evidence" value="ECO:0007669"/>
    <property type="project" value="UniProtKB-KW"/>
</dbReference>
<evidence type="ECO:0000313" key="11">
    <source>
        <dbReference type="Proteomes" id="UP000320314"/>
    </source>
</evidence>
<reference evidence="10 11" key="1">
    <citation type="submission" date="2019-06" db="EMBL/GenBank/DDBJ databases">
        <authorList>
            <person name="Li M."/>
        </authorList>
    </citation>
    <scope>NUCLEOTIDE SEQUENCE [LARGE SCALE GENOMIC DNA]</scope>
    <source>
        <strain evidence="10 11">BGMRC6574</strain>
    </source>
</reference>
<dbReference type="OrthoDB" id="9790303at2"/>
<dbReference type="InterPro" id="IPR036429">
    <property type="entry name" value="SpoA-like_sf"/>
</dbReference>
<dbReference type="GO" id="GO:0009425">
    <property type="term" value="C:bacterial-type flagellum basal body"/>
    <property type="evidence" value="ECO:0007669"/>
    <property type="project" value="UniProtKB-SubCell"/>
</dbReference>
<dbReference type="PANTHER" id="PTHR43484">
    <property type="match status" value="1"/>
</dbReference>
<dbReference type="NCBIfam" id="TIGR02480">
    <property type="entry name" value="fliN"/>
    <property type="match status" value="1"/>
</dbReference>
<keyword evidence="5 7" id="KW-0283">Flagellar rotation</keyword>
<evidence type="ECO:0000256" key="3">
    <source>
        <dbReference type="ARBA" id="ARBA00022475"/>
    </source>
</evidence>
<evidence type="ECO:0000256" key="2">
    <source>
        <dbReference type="ARBA" id="ARBA00021897"/>
    </source>
</evidence>
<keyword evidence="6 7" id="KW-0472">Membrane</keyword>
<dbReference type="GO" id="GO:0005886">
    <property type="term" value="C:plasma membrane"/>
    <property type="evidence" value="ECO:0007669"/>
    <property type="project" value="UniProtKB-SubCell"/>
</dbReference>
<name>A0A506TWA4_9HYPH</name>
<dbReference type="InterPro" id="IPR001543">
    <property type="entry name" value="FliN-like_C"/>
</dbReference>
<evidence type="ECO:0000256" key="8">
    <source>
        <dbReference type="SAM" id="MobiDB-lite"/>
    </source>
</evidence>
<dbReference type="EMBL" id="VHLH01000056">
    <property type="protein sequence ID" value="TPW25760.1"/>
    <property type="molecule type" value="Genomic_DNA"/>
</dbReference>
<dbReference type="InterPro" id="IPR001172">
    <property type="entry name" value="FliN_T3SS_HrcQb"/>
</dbReference>
<evidence type="ECO:0000256" key="1">
    <source>
        <dbReference type="ARBA" id="ARBA00009226"/>
    </source>
</evidence>
<comment type="subcellular location">
    <subcellularLocation>
        <location evidence="7">Cell membrane</location>
        <topology evidence="7">Peripheral membrane protein</topology>
        <orientation evidence="7">Cytoplasmic side</orientation>
    </subcellularLocation>
    <subcellularLocation>
        <location evidence="7">Bacterial flagellum basal body</location>
    </subcellularLocation>
</comment>